<feature type="coiled-coil region" evidence="1">
    <location>
        <begin position="290"/>
        <end position="333"/>
    </location>
</feature>
<protein>
    <recommendedName>
        <fullName evidence="4">PcfJ-like protein</fullName>
    </recommendedName>
</protein>
<evidence type="ECO:0000313" key="2">
    <source>
        <dbReference type="EMBL" id="TGG40661.1"/>
    </source>
</evidence>
<evidence type="ECO:0008006" key="4">
    <source>
        <dbReference type="Google" id="ProtNLM"/>
    </source>
</evidence>
<dbReference type="Pfam" id="PF14284">
    <property type="entry name" value="PcfJ"/>
    <property type="match status" value="1"/>
</dbReference>
<reference evidence="2 3" key="1">
    <citation type="submission" date="2019-02" db="EMBL/GenBank/DDBJ databases">
        <title>Isolation and identification of novel species under the genus Muribaculum.</title>
        <authorList>
            <person name="Miyake S."/>
            <person name="Ding Y."/>
            <person name="Low A."/>
            <person name="Soh M."/>
            <person name="Seedorf H."/>
        </authorList>
    </citation>
    <scope>NUCLEOTIDE SEQUENCE [LARGE SCALE GENOMIC DNA]</scope>
    <source>
        <strain evidence="2 3">TLL-A3</strain>
    </source>
</reference>
<keyword evidence="1" id="KW-0175">Coiled coil</keyword>
<name>A0A4Z0V7B2_9BACT</name>
<sequence>MKPKTALQKQVAKASATLRPLSYSQKEWAYNHCFEHIAYRTKSGTITCSDCGHVWKSGKGTLCDTIAGCKCPNCGKELQVKDTLKRKYGQTSYFSVITTHNGFQVIRVAQIKSESLKGKPAKYYCNEVVQRWISANGKVTDMALLRGFNFCYCDVWSLFSDMEIRPHNSLYDDVCVWSKVYPKMSVLPQLRRNGFKGDFYGVTPVSLFKGLLSDPKIETLMKEGNIEEMRYFLSNPDTADELWASYIIARRHHYCINNLRMWCDYLKMLKNLGQDLRNPKNICPDDFIKAHDEVNRRIDAKREKERAELERRYERERREREQQRLLREKQKEQDFINQKSKFFGLVISDNEITVKVLESIEEYYEEGKTQNICVFGSSYYTKANSLILSARIDGRIIETVEVDLHTFQVVQCHGKNNKDTDYHERIVNLVNANAKKIRERMMTA</sequence>
<dbReference type="AlphaFoldDB" id="A0A4Z0V7B2"/>
<dbReference type="GeneID" id="82149786"/>
<comment type="caution">
    <text evidence="2">The sequence shown here is derived from an EMBL/GenBank/DDBJ whole genome shotgun (WGS) entry which is preliminary data.</text>
</comment>
<gene>
    <name evidence="2" type="ORF">EZ315_08270</name>
</gene>
<evidence type="ECO:0000256" key="1">
    <source>
        <dbReference type="SAM" id="Coils"/>
    </source>
</evidence>
<accession>A0A4Z0V7B2</accession>
<dbReference type="Proteomes" id="UP000297635">
    <property type="component" value="Unassembled WGS sequence"/>
</dbReference>
<dbReference type="InterPro" id="IPR025586">
    <property type="entry name" value="PcfJ"/>
</dbReference>
<proteinExistence type="predicted"/>
<keyword evidence="3" id="KW-1185">Reference proteome</keyword>
<evidence type="ECO:0000313" key="3">
    <source>
        <dbReference type="Proteomes" id="UP000297635"/>
    </source>
</evidence>
<organism evidence="2 3">
    <name type="scientific">Duncaniella freteri</name>
    <dbReference type="NCBI Taxonomy" id="2530391"/>
    <lineage>
        <taxon>Bacteria</taxon>
        <taxon>Pseudomonadati</taxon>
        <taxon>Bacteroidota</taxon>
        <taxon>Bacteroidia</taxon>
        <taxon>Bacteroidales</taxon>
        <taxon>Muribaculaceae</taxon>
        <taxon>Duncaniella</taxon>
    </lineage>
</organism>
<dbReference type="RefSeq" id="WP_135471656.1">
    <property type="nucleotide sequence ID" value="NZ_SJSA01000001.1"/>
</dbReference>
<dbReference type="EMBL" id="SJSA01000001">
    <property type="protein sequence ID" value="TGG40661.1"/>
    <property type="molecule type" value="Genomic_DNA"/>
</dbReference>